<keyword evidence="3" id="KW-1185">Reference proteome</keyword>
<dbReference type="EMBL" id="CP059733">
    <property type="protein sequence ID" value="WDE07004.1"/>
    <property type="molecule type" value="Genomic_DNA"/>
</dbReference>
<evidence type="ECO:0000256" key="1">
    <source>
        <dbReference type="SAM" id="SignalP"/>
    </source>
</evidence>
<name>A0AAF0CBZ8_9GAMM</name>
<protein>
    <submittedName>
        <fullName evidence="2">Uncharacterized protein</fullName>
    </submittedName>
</protein>
<dbReference type="RefSeq" id="WP_053047524.1">
    <property type="nucleotide sequence ID" value="NZ_CP059733.1"/>
</dbReference>
<evidence type="ECO:0000313" key="2">
    <source>
        <dbReference type="EMBL" id="WDE07004.1"/>
    </source>
</evidence>
<gene>
    <name evidence="2" type="ORF">SG34_009000</name>
</gene>
<proteinExistence type="predicted"/>
<feature type="chain" id="PRO_5041940298" evidence="1">
    <location>
        <begin position="33"/>
        <end position="425"/>
    </location>
</feature>
<evidence type="ECO:0000313" key="3">
    <source>
        <dbReference type="Proteomes" id="UP000032352"/>
    </source>
</evidence>
<reference evidence="2 3" key="2">
    <citation type="journal article" date="2022" name="Mar. Drugs">
        <title>Bioassay-Guided Fractionation Leads to the Detection of Cholic Acid Generated by the Rare Thalassomonas sp.</title>
        <authorList>
            <person name="Pheiffer F."/>
            <person name="Schneider Y.K."/>
            <person name="Hansen E.H."/>
            <person name="Andersen J.H."/>
            <person name="Isaksson J."/>
            <person name="Busche T."/>
            <person name="R C."/>
            <person name="Kalinowski J."/>
            <person name="Zyl L.V."/>
            <person name="Trindade M."/>
        </authorList>
    </citation>
    <scope>NUCLEOTIDE SEQUENCE [LARGE SCALE GENOMIC DNA]</scope>
    <source>
        <strain evidence="2 3">XOM25</strain>
    </source>
</reference>
<keyword evidence="1" id="KW-0732">Signal</keyword>
<organism evidence="2 3">
    <name type="scientific">Thalassomonas viridans</name>
    <dbReference type="NCBI Taxonomy" id="137584"/>
    <lineage>
        <taxon>Bacteria</taxon>
        <taxon>Pseudomonadati</taxon>
        <taxon>Pseudomonadota</taxon>
        <taxon>Gammaproteobacteria</taxon>
        <taxon>Alteromonadales</taxon>
        <taxon>Colwelliaceae</taxon>
        <taxon>Thalassomonas</taxon>
    </lineage>
</organism>
<dbReference type="Proteomes" id="UP000032352">
    <property type="component" value="Chromosome"/>
</dbReference>
<accession>A0AAF0CBZ8</accession>
<feature type="signal peptide" evidence="1">
    <location>
        <begin position="1"/>
        <end position="32"/>
    </location>
</feature>
<dbReference type="AlphaFoldDB" id="A0AAF0CBZ8"/>
<sequence>MTITTHYPRGKLRRGLTGLVLTNLMFAHSAFAESAMSFEALASSLPGSEYDTAILGQAYNSTKQLMYPLKSISGVESREKGNTQATIYVGMDLGYSEVLNLLDGAVDGSYNVPAIQVSAGANYAKQTAADEFTSVYTMHVSVKPKKKVLLADPDVGISPTQAALDWLANDPANIGDRVGDEYVSAIEYGANLMVNMVVEYASKEDKRNIGGYLDVSWAGKVSAKGQLQLLDEEVKQSVKITITAKQSGGDPTQLANILPDGIASCSLKSPEFCFDIFTQAVEYLNSNFPNQFATLENYNVERIHTQRYDESGSNARELIPQAGYQEFSLLMRMKKRDLYDDYVTSILHHRRARSLLQNYASRLTPQQEDYIEQISEYSLDNASVYEMTLALCQSKPFADECQNSIDNIGQYLKAYDEDYLNLGVI</sequence>
<reference evidence="2 3" key="1">
    <citation type="journal article" date="2015" name="Genome Announc.">
        <title>Draft Genome Sequences of Marine Isolates of Thalassomonas viridans and Thalassomonas actiniarum.</title>
        <authorList>
            <person name="Olonade I."/>
            <person name="van Zyl L.J."/>
            <person name="Trindade M."/>
        </authorList>
    </citation>
    <scope>NUCLEOTIDE SEQUENCE [LARGE SCALE GENOMIC DNA]</scope>
    <source>
        <strain evidence="2 3">XOM25</strain>
    </source>
</reference>
<dbReference type="KEGG" id="tvd:SG34_009000"/>